<gene>
    <name evidence="2" type="ORF">JKG68_17925</name>
</gene>
<dbReference type="Proteomes" id="UP000605848">
    <property type="component" value="Unassembled WGS sequence"/>
</dbReference>
<dbReference type="RefSeq" id="WP_210346372.1">
    <property type="nucleotide sequence ID" value="NZ_JBHTFS010000001.1"/>
</dbReference>
<feature type="compositionally biased region" description="Polar residues" evidence="1">
    <location>
        <begin position="18"/>
        <end position="30"/>
    </location>
</feature>
<evidence type="ECO:0000313" key="2">
    <source>
        <dbReference type="EMBL" id="MBL0405842.1"/>
    </source>
</evidence>
<keyword evidence="3" id="KW-1185">Reference proteome</keyword>
<feature type="region of interest" description="Disordered" evidence="1">
    <location>
        <begin position="1"/>
        <end position="30"/>
    </location>
</feature>
<protein>
    <submittedName>
        <fullName evidence="2">Uncharacterized protein</fullName>
    </submittedName>
</protein>
<sequence>MRISGRVRADALAGSPRLRQSNKLQTQTSGRVQLDVRKQTEYGPLRAVIRVDGMRH</sequence>
<evidence type="ECO:0000256" key="1">
    <source>
        <dbReference type="SAM" id="MobiDB-lite"/>
    </source>
</evidence>
<dbReference type="EMBL" id="JAEQMY010000029">
    <property type="protein sequence ID" value="MBL0405842.1"/>
    <property type="molecule type" value="Genomic_DNA"/>
</dbReference>
<name>A0A937D1C6_9HYPH</name>
<dbReference type="AlphaFoldDB" id="A0A937D1C6"/>
<organism evidence="2 3">
    <name type="scientific">Microvirga aerilata</name>
    <dbReference type="NCBI Taxonomy" id="670292"/>
    <lineage>
        <taxon>Bacteria</taxon>
        <taxon>Pseudomonadati</taxon>
        <taxon>Pseudomonadota</taxon>
        <taxon>Alphaproteobacteria</taxon>
        <taxon>Hyphomicrobiales</taxon>
        <taxon>Methylobacteriaceae</taxon>
        <taxon>Microvirga</taxon>
    </lineage>
</organism>
<evidence type="ECO:0000313" key="3">
    <source>
        <dbReference type="Proteomes" id="UP000605848"/>
    </source>
</evidence>
<accession>A0A937D1C6</accession>
<comment type="caution">
    <text evidence="2">The sequence shown here is derived from an EMBL/GenBank/DDBJ whole genome shotgun (WGS) entry which is preliminary data.</text>
</comment>
<proteinExistence type="predicted"/>
<reference evidence="2" key="1">
    <citation type="submission" date="2021-01" db="EMBL/GenBank/DDBJ databases">
        <title>Microvirga sp.</title>
        <authorList>
            <person name="Kim M.K."/>
        </authorList>
    </citation>
    <scope>NUCLEOTIDE SEQUENCE</scope>
    <source>
        <strain evidence="2">5420S-16</strain>
    </source>
</reference>